<protein>
    <submittedName>
        <fullName evidence="3">Uncharacterized protein</fullName>
    </submittedName>
</protein>
<evidence type="ECO:0000256" key="1">
    <source>
        <dbReference type="SAM" id="Phobius"/>
    </source>
</evidence>
<evidence type="ECO:0000313" key="3">
    <source>
        <dbReference type="WBParaSite" id="Csp11.Scaffold486.g1957.t1"/>
    </source>
</evidence>
<dbReference type="AlphaFoldDB" id="A0A1I7T337"/>
<keyword evidence="1" id="KW-0472">Membrane</keyword>
<dbReference type="Proteomes" id="UP000095282">
    <property type="component" value="Unplaced"/>
</dbReference>
<evidence type="ECO:0000313" key="2">
    <source>
        <dbReference type="Proteomes" id="UP000095282"/>
    </source>
</evidence>
<dbReference type="WBParaSite" id="Csp11.Scaffold486.g1957.t1">
    <property type="protein sequence ID" value="Csp11.Scaffold486.g1957.t1"/>
    <property type="gene ID" value="Csp11.Scaffold486.g1957"/>
</dbReference>
<keyword evidence="2" id="KW-1185">Reference proteome</keyword>
<organism evidence="2 3">
    <name type="scientific">Caenorhabditis tropicalis</name>
    <dbReference type="NCBI Taxonomy" id="1561998"/>
    <lineage>
        <taxon>Eukaryota</taxon>
        <taxon>Metazoa</taxon>
        <taxon>Ecdysozoa</taxon>
        <taxon>Nematoda</taxon>
        <taxon>Chromadorea</taxon>
        <taxon>Rhabditida</taxon>
        <taxon>Rhabditina</taxon>
        <taxon>Rhabditomorpha</taxon>
        <taxon>Rhabditoidea</taxon>
        <taxon>Rhabditidae</taxon>
        <taxon>Peloderinae</taxon>
        <taxon>Caenorhabditis</taxon>
    </lineage>
</organism>
<name>A0A1I7T337_9PELO</name>
<accession>A0A1I7T337</accession>
<proteinExistence type="predicted"/>
<reference evidence="3" key="1">
    <citation type="submission" date="2016-11" db="UniProtKB">
        <authorList>
            <consortium name="WormBaseParasite"/>
        </authorList>
    </citation>
    <scope>IDENTIFICATION</scope>
</reference>
<keyword evidence="1" id="KW-1133">Transmembrane helix</keyword>
<sequence length="99" mass="11361">MFTLKTSRAIFQKYMFLPEKYSEQRNPRDAGCYRGAAFFNMTVATLCMMALIACGFWCICASYQLRNEDSVYHNENEFEKDEELAKKSSNGGNEVKLSA</sequence>
<feature type="transmembrane region" description="Helical" evidence="1">
    <location>
        <begin position="37"/>
        <end position="60"/>
    </location>
</feature>
<keyword evidence="1" id="KW-0812">Transmembrane</keyword>